<dbReference type="RefSeq" id="WP_058503693.1">
    <property type="nucleotide sequence ID" value="NZ_CAAAIF010000021.1"/>
</dbReference>
<dbReference type="EMBL" id="LNYO01000010">
    <property type="protein sequence ID" value="KTD37688.1"/>
    <property type="molecule type" value="Genomic_DNA"/>
</dbReference>
<sequence>MKTEDDVLSGLDTDKWSQNSVNAVLAAKAEKLAVKGLVLNCYSLDIDPRDDMPNEKYNEDNITSFVDSIYEKAAHLKDNETLRFQVAIKVNDVHWTAVDMEVSNKSVKMLNIDALGDESGITAALDIFLKLAEKYPNYSTDSPEFKFRWLKHGTIRGADDKVQGIQYDNESCSRFTLDHLFHLNNIDSFALLEAKENDFSEYNFSKQVKSFDASNMPKEFAFLYRDSQSKTSFASLPDHLKSQVINKKGQTLETSEAAHTGEKIVKGTGKTANLAIEHKKTGFSTDARLLSKKKDLPQLAENRDILKALKSDTFLQPVHFDKQAIVRRLIAEAKSVLSLRSTGFIGIYNYGRDISALRQAQKTLSAGETDKALEQLGRLTIMTPLHKLQLAQIRENFARQDKMEMTVATTSKNS</sequence>
<accession>A0A0W0WZH7</accession>
<name>A0A0W0WZH7_9GAMM</name>
<gene>
    <name evidence="1" type="ORF">Lnau_0619</name>
</gene>
<evidence type="ECO:0000313" key="2">
    <source>
        <dbReference type="Proteomes" id="UP000054725"/>
    </source>
</evidence>
<protein>
    <submittedName>
        <fullName evidence="1">Dot/Icm T4SS effector</fullName>
    </submittedName>
</protein>
<organism evidence="1 2">
    <name type="scientific">Legionella nautarum</name>
    <dbReference type="NCBI Taxonomy" id="45070"/>
    <lineage>
        <taxon>Bacteria</taxon>
        <taxon>Pseudomonadati</taxon>
        <taxon>Pseudomonadota</taxon>
        <taxon>Gammaproteobacteria</taxon>
        <taxon>Legionellales</taxon>
        <taxon>Legionellaceae</taxon>
        <taxon>Legionella</taxon>
    </lineage>
</organism>
<proteinExistence type="predicted"/>
<dbReference type="PATRIC" id="fig|45070.6.peg.657"/>
<comment type="caution">
    <text evidence="1">The sequence shown here is derived from an EMBL/GenBank/DDBJ whole genome shotgun (WGS) entry which is preliminary data.</text>
</comment>
<evidence type="ECO:0000313" key="1">
    <source>
        <dbReference type="EMBL" id="KTD37688.1"/>
    </source>
</evidence>
<dbReference type="OrthoDB" id="5634220at2"/>
<reference evidence="1 2" key="1">
    <citation type="submission" date="2015-11" db="EMBL/GenBank/DDBJ databases">
        <title>Genomic analysis of 38 Legionella species identifies large and diverse effector repertoires.</title>
        <authorList>
            <person name="Burstein D."/>
            <person name="Amaro F."/>
            <person name="Zusman T."/>
            <person name="Lifshitz Z."/>
            <person name="Cohen O."/>
            <person name="Gilbert J.A."/>
            <person name="Pupko T."/>
            <person name="Shuman H.A."/>
            <person name="Segal G."/>
        </authorList>
    </citation>
    <scope>NUCLEOTIDE SEQUENCE [LARGE SCALE GENOMIC DNA]</scope>
    <source>
        <strain evidence="1 2">ATCC 49506</strain>
    </source>
</reference>
<keyword evidence="2" id="KW-1185">Reference proteome</keyword>
<dbReference type="Proteomes" id="UP000054725">
    <property type="component" value="Unassembled WGS sequence"/>
</dbReference>
<dbReference type="AlphaFoldDB" id="A0A0W0WZH7"/>